<dbReference type="EMBL" id="KQ030585">
    <property type="protein sequence ID" value="KJZ71180.1"/>
    <property type="molecule type" value="Genomic_DNA"/>
</dbReference>
<feature type="region of interest" description="Disordered" evidence="1">
    <location>
        <begin position="356"/>
        <end position="391"/>
    </location>
</feature>
<gene>
    <name evidence="2" type="ORF">HIM_09435</name>
</gene>
<keyword evidence="3" id="KW-1185">Reference proteome</keyword>
<organism evidence="2 3">
    <name type="scientific">Hirsutella minnesotensis 3608</name>
    <dbReference type="NCBI Taxonomy" id="1043627"/>
    <lineage>
        <taxon>Eukaryota</taxon>
        <taxon>Fungi</taxon>
        <taxon>Dikarya</taxon>
        <taxon>Ascomycota</taxon>
        <taxon>Pezizomycotina</taxon>
        <taxon>Sordariomycetes</taxon>
        <taxon>Hypocreomycetidae</taxon>
        <taxon>Hypocreales</taxon>
        <taxon>Ophiocordycipitaceae</taxon>
        <taxon>Hirsutella</taxon>
    </lineage>
</organism>
<feature type="region of interest" description="Disordered" evidence="1">
    <location>
        <begin position="1"/>
        <end position="24"/>
    </location>
</feature>
<protein>
    <submittedName>
        <fullName evidence="2">Uncharacterized protein</fullName>
    </submittedName>
</protein>
<dbReference type="Proteomes" id="UP000054481">
    <property type="component" value="Unassembled WGS sequence"/>
</dbReference>
<dbReference type="AlphaFoldDB" id="A0A0F7ZLJ5"/>
<name>A0A0F7ZLJ5_9HYPO</name>
<reference evidence="2 3" key="1">
    <citation type="journal article" date="2014" name="Genome Biol. Evol.">
        <title>Comparative genomics and transcriptomics analyses reveal divergent lifestyle features of nematode endoparasitic fungus Hirsutella minnesotensis.</title>
        <authorList>
            <person name="Lai Y."/>
            <person name="Liu K."/>
            <person name="Zhang X."/>
            <person name="Zhang X."/>
            <person name="Li K."/>
            <person name="Wang N."/>
            <person name="Shu C."/>
            <person name="Wu Y."/>
            <person name="Wang C."/>
            <person name="Bushley K.E."/>
            <person name="Xiang M."/>
            <person name="Liu X."/>
        </authorList>
    </citation>
    <scope>NUCLEOTIDE SEQUENCE [LARGE SCALE GENOMIC DNA]</scope>
    <source>
        <strain evidence="2 3">3608</strain>
    </source>
</reference>
<sequence length="391" mass="43021">MSAGPAASTPRCSRAGPVKASPSGKVPGGELFQKSYVKEFFLCTLHQARKRRMFEPCGHEDDDERTMLALAFVQAALKDRYPHHTWVFDGLLAVYCQLRRQYAVFLWMLLRGGGSKCPARPGVVRASPAQWRAFEREFGGRELWVRTRGLPDEFLYARVFAKLDLNQDWGLVCVPGEEDLLPWTAIPSSSPPASCQGHCAQTQGKRKQPADARATPSPQAKRVAVEASAQERSADLAQPSQSCPAAEAGPAAARLPMLPTSNGIVRALNALTESMRKSETDRETAATSTRITAAEELRRTVQNTGASLGLKGADLFTFTEAVSAPVRARIWHGCGDDMELKMCFLRKYCPDMKFPLTHTRSQEVQEGEARPEERGTGDEDKDQVDNPQGSQ</sequence>
<accession>A0A0F7ZLJ5</accession>
<feature type="region of interest" description="Disordered" evidence="1">
    <location>
        <begin position="192"/>
        <end position="248"/>
    </location>
</feature>
<evidence type="ECO:0000313" key="2">
    <source>
        <dbReference type="EMBL" id="KJZ71180.1"/>
    </source>
</evidence>
<feature type="compositionally biased region" description="Basic and acidic residues" evidence="1">
    <location>
        <begin position="360"/>
        <end position="378"/>
    </location>
</feature>
<feature type="compositionally biased region" description="Polar residues" evidence="1">
    <location>
        <begin position="192"/>
        <end position="203"/>
    </location>
</feature>
<evidence type="ECO:0000256" key="1">
    <source>
        <dbReference type="SAM" id="MobiDB-lite"/>
    </source>
</evidence>
<evidence type="ECO:0000313" key="3">
    <source>
        <dbReference type="Proteomes" id="UP000054481"/>
    </source>
</evidence>
<proteinExistence type="predicted"/>